<gene>
    <name evidence="3" type="ORF">B0T10DRAFT_215655</name>
</gene>
<protein>
    <recommendedName>
        <fullName evidence="2">RNase H type-1 domain-containing protein</fullName>
    </recommendedName>
</protein>
<comment type="caution">
    <text evidence="3">The sequence shown here is derived from an EMBL/GenBank/DDBJ whole genome shotgun (WGS) entry which is preliminary data.</text>
</comment>
<dbReference type="InterPro" id="IPR036397">
    <property type="entry name" value="RNaseH_sf"/>
</dbReference>
<dbReference type="Pfam" id="PF00075">
    <property type="entry name" value="RNase_H"/>
    <property type="match status" value="1"/>
</dbReference>
<dbReference type="Gene3D" id="3.30.420.10">
    <property type="entry name" value="Ribonuclease H-like superfamily/Ribonuclease H"/>
    <property type="match status" value="1"/>
</dbReference>
<dbReference type="PROSITE" id="PS50879">
    <property type="entry name" value="RNASE_H_1"/>
    <property type="match status" value="1"/>
</dbReference>
<proteinExistence type="predicted"/>
<dbReference type="Proteomes" id="UP000777438">
    <property type="component" value="Unassembled WGS sequence"/>
</dbReference>
<reference evidence="3 4" key="1">
    <citation type="journal article" date="2021" name="Nat. Commun.">
        <title>Genetic determinants of endophytism in the Arabidopsis root mycobiome.</title>
        <authorList>
            <person name="Mesny F."/>
            <person name="Miyauchi S."/>
            <person name="Thiergart T."/>
            <person name="Pickel B."/>
            <person name="Atanasova L."/>
            <person name="Karlsson M."/>
            <person name="Huettel B."/>
            <person name="Barry K.W."/>
            <person name="Haridas S."/>
            <person name="Chen C."/>
            <person name="Bauer D."/>
            <person name="Andreopoulos W."/>
            <person name="Pangilinan J."/>
            <person name="LaButti K."/>
            <person name="Riley R."/>
            <person name="Lipzen A."/>
            <person name="Clum A."/>
            <person name="Drula E."/>
            <person name="Henrissat B."/>
            <person name="Kohler A."/>
            <person name="Grigoriev I.V."/>
            <person name="Martin F.M."/>
            <person name="Hacquard S."/>
        </authorList>
    </citation>
    <scope>NUCLEOTIDE SEQUENCE [LARGE SCALE GENOMIC DNA]</scope>
    <source>
        <strain evidence="3 4">MPI-CAGE-CH-0241</strain>
    </source>
</reference>
<evidence type="ECO:0000313" key="4">
    <source>
        <dbReference type="Proteomes" id="UP000777438"/>
    </source>
</evidence>
<dbReference type="InterPro" id="IPR002156">
    <property type="entry name" value="RNaseH_domain"/>
</dbReference>
<evidence type="ECO:0000313" key="3">
    <source>
        <dbReference type="EMBL" id="KAH6895410.1"/>
    </source>
</evidence>
<feature type="region of interest" description="Disordered" evidence="1">
    <location>
        <begin position="263"/>
        <end position="290"/>
    </location>
</feature>
<feature type="domain" description="RNase H type-1" evidence="2">
    <location>
        <begin position="88"/>
        <end position="248"/>
    </location>
</feature>
<dbReference type="GO" id="GO:0003676">
    <property type="term" value="F:nucleic acid binding"/>
    <property type="evidence" value="ECO:0007669"/>
    <property type="project" value="InterPro"/>
</dbReference>
<dbReference type="SUPFAM" id="SSF53098">
    <property type="entry name" value="Ribonuclease H-like"/>
    <property type="match status" value="1"/>
</dbReference>
<evidence type="ECO:0000259" key="2">
    <source>
        <dbReference type="PROSITE" id="PS50879"/>
    </source>
</evidence>
<dbReference type="AlphaFoldDB" id="A0A9P8WBA8"/>
<keyword evidence="4" id="KW-1185">Reference proteome</keyword>
<name>A0A9P8WBA8_9HYPO</name>
<dbReference type="EMBL" id="JAGPYM010000004">
    <property type="protein sequence ID" value="KAH6895410.1"/>
    <property type="molecule type" value="Genomic_DNA"/>
</dbReference>
<dbReference type="OrthoDB" id="5067658at2759"/>
<dbReference type="CDD" id="cd09276">
    <property type="entry name" value="Rnase_HI_RT_non_LTR"/>
    <property type="match status" value="1"/>
</dbReference>
<accession>A0A9P8WBA8</accession>
<sequence>MSNTMDWLPKWCHGILATTREALHKTGTALFNKYRNDSANDGNVEPKRDLLVRHAIKKQKRAPAKMVTIRQHREALIAALLEPNVPGDTSQLILWTDASMVGHRLGQPVTGWAVACRRCGTWVRMMGRSLDKRQTVNSAELLAIVHALLFANQLIRLEKKGCNPQTVRIYTDSQSSLFRIGRRRGRARGRPGAQSLKKFQLVKQLTKTALEMVKGLERCRVKVEFHWVPRGTVEGNIVADWAARESRSGQNMAAEEQVLLDWNLEAEGNSDDHDQPSPTGSLPRYVTPET</sequence>
<evidence type="ECO:0000256" key="1">
    <source>
        <dbReference type="SAM" id="MobiDB-lite"/>
    </source>
</evidence>
<dbReference type="InterPro" id="IPR012337">
    <property type="entry name" value="RNaseH-like_sf"/>
</dbReference>
<dbReference type="GO" id="GO:0004523">
    <property type="term" value="F:RNA-DNA hybrid ribonuclease activity"/>
    <property type="evidence" value="ECO:0007669"/>
    <property type="project" value="InterPro"/>
</dbReference>
<organism evidence="3 4">
    <name type="scientific">Thelonectria olida</name>
    <dbReference type="NCBI Taxonomy" id="1576542"/>
    <lineage>
        <taxon>Eukaryota</taxon>
        <taxon>Fungi</taxon>
        <taxon>Dikarya</taxon>
        <taxon>Ascomycota</taxon>
        <taxon>Pezizomycotina</taxon>
        <taxon>Sordariomycetes</taxon>
        <taxon>Hypocreomycetidae</taxon>
        <taxon>Hypocreales</taxon>
        <taxon>Nectriaceae</taxon>
        <taxon>Thelonectria</taxon>
    </lineage>
</organism>